<dbReference type="GO" id="GO:0017017">
    <property type="term" value="F:MAP kinase tyrosine/serine/threonine phosphatase activity"/>
    <property type="evidence" value="ECO:0007669"/>
    <property type="project" value="TreeGrafter"/>
</dbReference>
<comment type="caution">
    <text evidence="7">The sequence shown here is derived from an EMBL/GenBank/DDBJ whole genome shotgun (WGS) entry which is preliminary data.</text>
</comment>
<dbReference type="VEuPathDB" id="FungiDB:A1O9_05736"/>
<evidence type="ECO:0000256" key="1">
    <source>
        <dbReference type="ARBA" id="ARBA00008601"/>
    </source>
</evidence>
<dbReference type="SUPFAM" id="SSF52799">
    <property type="entry name" value="(Phosphotyrosine protein) phosphatases II"/>
    <property type="match status" value="1"/>
</dbReference>
<evidence type="ECO:0000259" key="5">
    <source>
        <dbReference type="PROSITE" id="PS50054"/>
    </source>
</evidence>
<dbReference type="PANTHER" id="PTHR10159">
    <property type="entry name" value="DUAL SPECIFICITY PROTEIN PHOSPHATASE"/>
    <property type="match status" value="1"/>
</dbReference>
<proteinExistence type="inferred from homology"/>
<dbReference type="InterPro" id="IPR000387">
    <property type="entry name" value="Tyr_Pase_dom"/>
</dbReference>
<keyword evidence="8" id="KW-1185">Reference proteome</keyword>
<dbReference type="GO" id="GO:0005737">
    <property type="term" value="C:cytoplasm"/>
    <property type="evidence" value="ECO:0007669"/>
    <property type="project" value="TreeGrafter"/>
</dbReference>
<gene>
    <name evidence="7" type="ORF">A1O9_05736</name>
</gene>
<evidence type="ECO:0000256" key="4">
    <source>
        <dbReference type="ARBA" id="ARBA00022912"/>
    </source>
</evidence>
<dbReference type="Gene3D" id="3.90.190.10">
    <property type="entry name" value="Protein tyrosine phosphatase superfamily"/>
    <property type="match status" value="1"/>
</dbReference>
<dbReference type="RefSeq" id="XP_013260406.1">
    <property type="nucleotide sequence ID" value="XM_013404952.1"/>
</dbReference>
<dbReference type="AlphaFoldDB" id="A0A072PDA7"/>
<sequence length="240" mass="27094">MFAPSRPGHKRSNLKAISFPRAILESQAPALRSKTTKQKMASTTCAPLFPDQIMPGIYISETEILMNSIQTAQAVLSPNYQAPNRPRIRYILSLLNAEHQQPKMTPGQESDFVLKLILLRDSSTEDLLQALGEACEFIKSSLAKKDGGVLIHCHQGVSRSASVVTAFVMEEMDLEYDTALRYVRGRRPKVNPNKGFAVQLEMWRRLRYTIREESGDFKKEYTDFRSAKNIGDAKAEATKW</sequence>
<organism evidence="7 8">
    <name type="scientific">Exophiala aquamarina CBS 119918</name>
    <dbReference type="NCBI Taxonomy" id="1182545"/>
    <lineage>
        <taxon>Eukaryota</taxon>
        <taxon>Fungi</taxon>
        <taxon>Dikarya</taxon>
        <taxon>Ascomycota</taxon>
        <taxon>Pezizomycotina</taxon>
        <taxon>Eurotiomycetes</taxon>
        <taxon>Chaetothyriomycetidae</taxon>
        <taxon>Chaetothyriales</taxon>
        <taxon>Herpotrichiellaceae</taxon>
        <taxon>Exophiala</taxon>
    </lineage>
</organism>
<dbReference type="HOGENOM" id="CLU_027074_11_7_1"/>
<feature type="domain" description="Tyrosine-protein phosphatase" evidence="5">
    <location>
        <begin position="49"/>
        <end position="209"/>
    </location>
</feature>
<dbReference type="GeneID" id="25280659"/>
<accession>A0A072PDA7</accession>
<protein>
    <recommendedName>
        <fullName evidence="2">protein-tyrosine-phosphatase</fullName>
        <ecNumber evidence="2">3.1.3.48</ecNumber>
    </recommendedName>
</protein>
<dbReference type="EC" id="3.1.3.48" evidence="2"/>
<evidence type="ECO:0000313" key="8">
    <source>
        <dbReference type="Proteomes" id="UP000027920"/>
    </source>
</evidence>
<dbReference type="PROSITE" id="PS50054">
    <property type="entry name" value="TYR_PHOSPHATASE_DUAL"/>
    <property type="match status" value="1"/>
</dbReference>
<evidence type="ECO:0000256" key="3">
    <source>
        <dbReference type="ARBA" id="ARBA00022801"/>
    </source>
</evidence>
<keyword evidence="3" id="KW-0378">Hydrolase</keyword>
<dbReference type="Pfam" id="PF00782">
    <property type="entry name" value="DSPc"/>
    <property type="match status" value="1"/>
</dbReference>
<dbReference type="SMART" id="SM00195">
    <property type="entry name" value="DSPc"/>
    <property type="match status" value="1"/>
</dbReference>
<dbReference type="Proteomes" id="UP000027920">
    <property type="component" value="Unassembled WGS sequence"/>
</dbReference>
<dbReference type="InterPro" id="IPR000340">
    <property type="entry name" value="Dual-sp_phosphatase_cat-dom"/>
</dbReference>
<comment type="similarity">
    <text evidence="1">Belongs to the protein-tyrosine phosphatase family. Non-receptor class dual specificity subfamily.</text>
</comment>
<dbReference type="GO" id="GO:0008330">
    <property type="term" value="F:protein tyrosine/threonine phosphatase activity"/>
    <property type="evidence" value="ECO:0007669"/>
    <property type="project" value="TreeGrafter"/>
</dbReference>
<dbReference type="PROSITE" id="PS00383">
    <property type="entry name" value="TYR_PHOSPHATASE_1"/>
    <property type="match status" value="1"/>
</dbReference>
<evidence type="ECO:0000313" key="7">
    <source>
        <dbReference type="EMBL" id="KEF57816.1"/>
    </source>
</evidence>
<keyword evidence="4" id="KW-0904">Protein phosphatase</keyword>
<dbReference type="PROSITE" id="PS50056">
    <property type="entry name" value="TYR_PHOSPHATASE_2"/>
    <property type="match status" value="1"/>
</dbReference>
<dbReference type="OrthoDB" id="10252009at2759"/>
<dbReference type="CDD" id="cd14498">
    <property type="entry name" value="DSP"/>
    <property type="match status" value="1"/>
</dbReference>
<evidence type="ECO:0000256" key="2">
    <source>
        <dbReference type="ARBA" id="ARBA00013064"/>
    </source>
</evidence>
<dbReference type="GO" id="GO:0043409">
    <property type="term" value="P:negative regulation of MAPK cascade"/>
    <property type="evidence" value="ECO:0007669"/>
    <property type="project" value="TreeGrafter"/>
</dbReference>
<feature type="domain" description="Tyrosine specific protein phosphatases" evidence="6">
    <location>
        <begin position="125"/>
        <end position="188"/>
    </location>
</feature>
<dbReference type="STRING" id="1182545.A0A072PDA7"/>
<name>A0A072PDA7_9EURO</name>
<dbReference type="InterPro" id="IPR029021">
    <property type="entry name" value="Prot-tyrosine_phosphatase-like"/>
</dbReference>
<dbReference type="PANTHER" id="PTHR10159:SF519">
    <property type="entry name" value="DUAL SPECIFICITY PROTEIN PHOSPHATASE MPK3"/>
    <property type="match status" value="1"/>
</dbReference>
<dbReference type="InterPro" id="IPR020422">
    <property type="entry name" value="TYR_PHOSPHATASE_DUAL_dom"/>
</dbReference>
<evidence type="ECO:0000259" key="6">
    <source>
        <dbReference type="PROSITE" id="PS50056"/>
    </source>
</evidence>
<dbReference type="InterPro" id="IPR016130">
    <property type="entry name" value="Tyr_Pase_AS"/>
</dbReference>
<dbReference type="GO" id="GO:0033550">
    <property type="term" value="F:MAP kinase tyrosine phosphatase activity"/>
    <property type="evidence" value="ECO:0007669"/>
    <property type="project" value="TreeGrafter"/>
</dbReference>
<reference evidence="7 8" key="1">
    <citation type="submission" date="2013-03" db="EMBL/GenBank/DDBJ databases">
        <title>The Genome Sequence of Exophiala aquamarina CBS 119918.</title>
        <authorList>
            <consortium name="The Broad Institute Genomics Platform"/>
            <person name="Cuomo C."/>
            <person name="de Hoog S."/>
            <person name="Gorbushina A."/>
            <person name="Walker B."/>
            <person name="Young S.K."/>
            <person name="Zeng Q."/>
            <person name="Gargeya S."/>
            <person name="Fitzgerald M."/>
            <person name="Haas B."/>
            <person name="Abouelleil A."/>
            <person name="Allen A.W."/>
            <person name="Alvarado L."/>
            <person name="Arachchi H.M."/>
            <person name="Berlin A.M."/>
            <person name="Chapman S.B."/>
            <person name="Gainer-Dewar J."/>
            <person name="Goldberg J."/>
            <person name="Griggs A."/>
            <person name="Gujja S."/>
            <person name="Hansen M."/>
            <person name="Howarth C."/>
            <person name="Imamovic A."/>
            <person name="Ireland A."/>
            <person name="Larimer J."/>
            <person name="McCowan C."/>
            <person name="Murphy C."/>
            <person name="Pearson M."/>
            <person name="Poon T.W."/>
            <person name="Priest M."/>
            <person name="Roberts A."/>
            <person name="Saif S."/>
            <person name="Shea T."/>
            <person name="Sisk P."/>
            <person name="Sykes S."/>
            <person name="Wortman J."/>
            <person name="Nusbaum C."/>
            <person name="Birren B."/>
        </authorList>
    </citation>
    <scope>NUCLEOTIDE SEQUENCE [LARGE SCALE GENOMIC DNA]</scope>
    <source>
        <strain evidence="7 8">CBS 119918</strain>
    </source>
</reference>
<dbReference type="EMBL" id="AMGV01000004">
    <property type="protein sequence ID" value="KEF57816.1"/>
    <property type="molecule type" value="Genomic_DNA"/>
</dbReference>